<dbReference type="InterPro" id="IPR011030">
    <property type="entry name" value="Lipovitellin_superhlx_dom"/>
</dbReference>
<protein>
    <submittedName>
        <fullName evidence="2">Uncharacterized protein</fullName>
    </submittedName>
</protein>
<keyword evidence="4" id="KW-1185">Reference proteome</keyword>
<dbReference type="AlphaFoldDB" id="A0A9W4R1L4"/>
<name>A0A9W4R1L4_9GAMM</name>
<accession>A0A9W4R1L4</accession>
<dbReference type="EMBL" id="CAMAPC010000013">
    <property type="protein sequence ID" value="CAH9062656.1"/>
    <property type="molecule type" value="Genomic_DNA"/>
</dbReference>
<proteinExistence type="predicted"/>
<comment type="caution">
    <text evidence="2">The sequence shown here is derived from an EMBL/GenBank/DDBJ whole genome shotgun (WGS) entry which is preliminary data.</text>
</comment>
<evidence type="ECO:0000313" key="5">
    <source>
        <dbReference type="Proteomes" id="UP001152485"/>
    </source>
</evidence>
<keyword evidence="1" id="KW-0812">Transmembrane</keyword>
<organism evidence="2 4">
    <name type="scientific">Pseudoalteromonas holothuriae</name>
    <dbReference type="NCBI Taxonomy" id="2963714"/>
    <lineage>
        <taxon>Bacteria</taxon>
        <taxon>Pseudomonadati</taxon>
        <taxon>Pseudomonadota</taxon>
        <taxon>Gammaproteobacteria</taxon>
        <taxon>Alteromonadales</taxon>
        <taxon>Pseudoalteromonadaceae</taxon>
        <taxon>Pseudoalteromonas</taxon>
    </lineage>
</organism>
<evidence type="ECO:0000313" key="4">
    <source>
        <dbReference type="Proteomes" id="UP001152467"/>
    </source>
</evidence>
<dbReference type="Proteomes" id="UP001152485">
    <property type="component" value="Unassembled WGS sequence"/>
</dbReference>
<dbReference type="EMBL" id="CAMAPD010000032">
    <property type="protein sequence ID" value="CAH9068115.1"/>
    <property type="molecule type" value="Genomic_DNA"/>
</dbReference>
<feature type="transmembrane region" description="Helical" evidence="1">
    <location>
        <begin position="5"/>
        <end position="24"/>
    </location>
</feature>
<evidence type="ECO:0000313" key="3">
    <source>
        <dbReference type="EMBL" id="CAH9068115.1"/>
    </source>
</evidence>
<dbReference type="InterPro" id="IPR011989">
    <property type="entry name" value="ARM-like"/>
</dbReference>
<reference evidence="2 5" key="1">
    <citation type="submission" date="2022-07" db="EMBL/GenBank/DDBJ databases">
        <authorList>
            <person name="Criscuolo A."/>
        </authorList>
    </citation>
    <scope>NUCLEOTIDE SEQUENCE</scope>
    <source>
        <strain evidence="5">CIP 111951</strain>
        <strain evidence="2">CIP111854</strain>
        <strain evidence="3">CIP111951</strain>
    </source>
</reference>
<evidence type="ECO:0000313" key="2">
    <source>
        <dbReference type="EMBL" id="CAH9062656.1"/>
    </source>
</evidence>
<dbReference type="Gene3D" id="1.25.10.10">
    <property type="entry name" value="Leucine-rich Repeat Variant"/>
    <property type="match status" value="1"/>
</dbReference>
<gene>
    <name evidence="2" type="ORF">PSECIP111854_03057</name>
    <name evidence="3" type="ORF">PSECIP111951_04024</name>
</gene>
<evidence type="ECO:0000256" key="1">
    <source>
        <dbReference type="SAM" id="Phobius"/>
    </source>
</evidence>
<sequence length="520" mass="57971">MKIKVYSAILLVIAVVSIGGYLSYEPYSEKTQYQKVSLSDEVNHEQTQPLSFFVSVDSSIRSDKQVVLSHSQLSWHMQLQAQPNSELLLGQLSNISYSQDSKSVSLVNTLPFKIAHTQNRFEELDLLGLPAEHTLQVTRQLFDLLSYDINHPLTLTQSQAQVTYRYQKVNNTIVRTVEKQTYLNANHKPQKEQQDWRLSLNNSGEIAQLNYVNTRYWLQPQQNYIVEQSVTVTKAPSRSLMLAKQADNVNAGIEADQLQSKRIQVTNKQTFEDALVELKVSLSAELARAVGQYLVDNYNAYEIQALLDAMPDSSSAIIYALQKLQTPQAEAMLVDLLQFEQTADLDKHKLAMALGRFGASSALSLKALQLIAEQPSHQAANTALLSLGTMAYFSPEQAISVKNYLQQNLSDQTSLSTTVLAVANSKDSNLLAQLPPLLHSADGAVKLNSIKVLSKHMHYQDTVVSALLSSPEPRLVAAFTRTILETKQVLSAPNIARLQQLQSQTHNPVVRKKITELLEG</sequence>
<dbReference type="SUPFAM" id="SSF48431">
    <property type="entry name" value="Lipovitellin-phosvitin complex, superhelical domain"/>
    <property type="match status" value="1"/>
</dbReference>
<dbReference type="RefSeq" id="WP_261595341.1">
    <property type="nucleotide sequence ID" value="NZ_CAMAPC010000013.1"/>
</dbReference>
<dbReference type="Proteomes" id="UP001152467">
    <property type="component" value="Unassembled WGS sequence"/>
</dbReference>
<keyword evidence="1" id="KW-1133">Transmembrane helix</keyword>
<keyword evidence="1" id="KW-0472">Membrane</keyword>